<comment type="caution">
    <text evidence="1">The sequence shown here is derived from an EMBL/GenBank/DDBJ whole genome shotgun (WGS) entry which is preliminary data.</text>
</comment>
<reference evidence="2" key="1">
    <citation type="submission" date="2023-07" db="EMBL/GenBank/DDBJ databases">
        <title>Thauera sp. CAU 1555 isolated from sand of Yaerae Beach.</title>
        <authorList>
            <person name="Kim W."/>
        </authorList>
    </citation>
    <scope>NUCLEOTIDE SEQUENCE [LARGE SCALE GENOMIC DNA]</scope>
    <source>
        <strain evidence="2">CAU 1555</strain>
    </source>
</reference>
<dbReference type="RefSeq" id="WP_187716690.1">
    <property type="nucleotide sequence ID" value="NZ_JACTAH010000001.1"/>
</dbReference>
<accession>A0ABR9B673</accession>
<name>A0ABR9B673_9RHOO</name>
<sequence>MDELTLYRAVTEARNLIRECWPADLAAAQATDGTGLDAAQVARLAEEAEDACIDARLARDRA</sequence>
<evidence type="ECO:0000313" key="2">
    <source>
        <dbReference type="Proteomes" id="UP000603602"/>
    </source>
</evidence>
<gene>
    <name evidence="1" type="ORF">IFO67_03160</name>
</gene>
<organism evidence="1 2">
    <name type="scientific">Thauera sedimentorum</name>
    <dbReference type="NCBI Taxonomy" id="2767595"/>
    <lineage>
        <taxon>Bacteria</taxon>
        <taxon>Pseudomonadati</taxon>
        <taxon>Pseudomonadota</taxon>
        <taxon>Betaproteobacteria</taxon>
        <taxon>Rhodocyclales</taxon>
        <taxon>Zoogloeaceae</taxon>
        <taxon>Thauera</taxon>
    </lineage>
</organism>
<dbReference type="EMBL" id="JACYTO010000001">
    <property type="protein sequence ID" value="MBD8501872.1"/>
    <property type="molecule type" value="Genomic_DNA"/>
</dbReference>
<evidence type="ECO:0000313" key="1">
    <source>
        <dbReference type="EMBL" id="MBD8501872.1"/>
    </source>
</evidence>
<proteinExistence type="predicted"/>
<keyword evidence="2" id="KW-1185">Reference proteome</keyword>
<dbReference type="Proteomes" id="UP000603602">
    <property type="component" value="Unassembled WGS sequence"/>
</dbReference>
<protein>
    <submittedName>
        <fullName evidence="1">Uncharacterized protein</fullName>
    </submittedName>
</protein>